<dbReference type="Gene3D" id="1.20.1090.10">
    <property type="entry name" value="Dehydroquinate synthase-like - alpha domain"/>
    <property type="match status" value="1"/>
</dbReference>
<dbReference type="Pfam" id="PF00465">
    <property type="entry name" value="Fe-ADH"/>
    <property type="match status" value="1"/>
</dbReference>
<keyword evidence="2" id="KW-0560">Oxidoreductase</keyword>
<reference evidence="6 7" key="1">
    <citation type="submission" date="2017-08" db="EMBL/GenBank/DDBJ databases">
        <title>Pusillimonas indicus sp. nov., a member of the family Alcaligenaceae isolated from surface seawater.</title>
        <authorList>
            <person name="Li J."/>
        </authorList>
    </citation>
    <scope>NUCLEOTIDE SEQUENCE [LARGE SCALE GENOMIC DNA]</scope>
    <source>
        <strain evidence="6 7">L52-1-41</strain>
    </source>
</reference>
<dbReference type="Gene3D" id="3.40.50.1970">
    <property type="match status" value="1"/>
</dbReference>
<sequence>MEDFIYESLPTRVVFGDGKLSTLSDEINRLGASRVLILSAPHQTEMAHGLVNHLEGCCVGLFTEAAMHTPVDVTEKAVRLANDVKADALVSFGGGSTVGLGKAVALHTGLPQIAIPTTYAGSEMTDILGQTEHGVKTTLRHPLVQPKVVIYDVSLTLSLPVAVSVNSGLNAMAHAVEALYALDRNPVVSLVAEEGIRALSEALPLIVSQPRDNQSRNQAQYGAWLCGICLGSAGMALHHKLCHVLGGSFNLPHAEMHAVLLPHTAAYNAPCAPQAMLRVARALKAQDAGMALWQLAHSVGAPMALKDIGMSQRDIDSAVTLVMQKPYWNPRRITYEGIRYLLSRAWAGEPPQP</sequence>
<dbReference type="GO" id="GO:0018506">
    <property type="term" value="F:maleylacetate reductase activity"/>
    <property type="evidence" value="ECO:0007669"/>
    <property type="project" value="InterPro"/>
</dbReference>
<comment type="similarity">
    <text evidence="1">Belongs to the iron-containing alcohol dehydrogenase family.</text>
</comment>
<evidence type="ECO:0000256" key="3">
    <source>
        <dbReference type="ARBA" id="ARBA00023027"/>
    </source>
</evidence>
<dbReference type="EMBL" id="NQYH01000011">
    <property type="protein sequence ID" value="RIY40092.1"/>
    <property type="molecule type" value="Genomic_DNA"/>
</dbReference>
<evidence type="ECO:0000259" key="5">
    <source>
        <dbReference type="Pfam" id="PF25137"/>
    </source>
</evidence>
<evidence type="ECO:0000256" key="1">
    <source>
        <dbReference type="ARBA" id="ARBA00007358"/>
    </source>
</evidence>
<name>A0A3A1YPI3_9BURK</name>
<accession>A0A3A1YPI3</accession>
<dbReference type="InterPro" id="IPR001670">
    <property type="entry name" value="ADH_Fe/GldA"/>
</dbReference>
<dbReference type="Pfam" id="PF25137">
    <property type="entry name" value="ADH_Fe_C"/>
    <property type="match status" value="1"/>
</dbReference>
<dbReference type="OrthoDB" id="3812122at2"/>
<comment type="caution">
    <text evidence="6">The sequence shown here is derived from an EMBL/GenBank/DDBJ whole genome shotgun (WGS) entry which is preliminary data.</text>
</comment>
<protein>
    <submittedName>
        <fullName evidence="6">Maleylacetate reductase</fullName>
    </submittedName>
</protein>
<evidence type="ECO:0000256" key="2">
    <source>
        <dbReference type="ARBA" id="ARBA00023002"/>
    </source>
</evidence>
<keyword evidence="3" id="KW-0520">NAD</keyword>
<gene>
    <name evidence="6" type="ORF">CJP73_12150</name>
</gene>
<dbReference type="SUPFAM" id="SSF56796">
    <property type="entry name" value="Dehydroquinate synthase-like"/>
    <property type="match status" value="1"/>
</dbReference>
<dbReference type="AlphaFoldDB" id="A0A3A1YPI3"/>
<proteinExistence type="inferred from homology"/>
<dbReference type="GO" id="GO:0046872">
    <property type="term" value="F:metal ion binding"/>
    <property type="evidence" value="ECO:0007669"/>
    <property type="project" value="InterPro"/>
</dbReference>
<dbReference type="GO" id="GO:0004022">
    <property type="term" value="F:alcohol dehydrogenase (NAD+) activity"/>
    <property type="evidence" value="ECO:0007669"/>
    <property type="project" value="TreeGrafter"/>
</dbReference>
<dbReference type="InterPro" id="IPR039697">
    <property type="entry name" value="Alcohol_dehydrogenase_Fe"/>
</dbReference>
<dbReference type="Proteomes" id="UP000266206">
    <property type="component" value="Unassembled WGS sequence"/>
</dbReference>
<dbReference type="InterPro" id="IPR056798">
    <property type="entry name" value="ADH_Fe_C"/>
</dbReference>
<evidence type="ECO:0000313" key="6">
    <source>
        <dbReference type="EMBL" id="RIY40092.1"/>
    </source>
</evidence>
<evidence type="ECO:0000259" key="4">
    <source>
        <dbReference type="Pfam" id="PF00465"/>
    </source>
</evidence>
<dbReference type="CDD" id="cd08177">
    <property type="entry name" value="MAR"/>
    <property type="match status" value="1"/>
</dbReference>
<feature type="domain" description="Fe-containing alcohol dehydrogenase-like C-terminal" evidence="5">
    <location>
        <begin position="165"/>
        <end position="346"/>
    </location>
</feature>
<feature type="domain" description="Alcohol dehydrogenase iron-type/glycerol dehydrogenase GldA" evidence="4">
    <location>
        <begin position="10"/>
        <end position="152"/>
    </location>
</feature>
<evidence type="ECO:0000313" key="7">
    <source>
        <dbReference type="Proteomes" id="UP000266206"/>
    </source>
</evidence>
<dbReference type="InterPro" id="IPR034786">
    <property type="entry name" value="MAR"/>
</dbReference>
<dbReference type="PANTHER" id="PTHR11496">
    <property type="entry name" value="ALCOHOL DEHYDROGENASE"/>
    <property type="match status" value="1"/>
</dbReference>
<organism evidence="6 7">
    <name type="scientific">Neopusillimonas maritima</name>
    <dbReference type="NCBI Taxonomy" id="2026239"/>
    <lineage>
        <taxon>Bacteria</taxon>
        <taxon>Pseudomonadati</taxon>
        <taxon>Pseudomonadota</taxon>
        <taxon>Betaproteobacteria</taxon>
        <taxon>Burkholderiales</taxon>
        <taxon>Alcaligenaceae</taxon>
        <taxon>Neopusillimonas</taxon>
    </lineage>
</organism>
<dbReference type="RefSeq" id="WP_119516621.1">
    <property type="nucleotide sequence ID" value="NZ_NQYH01000011.1"/>
</dbReference>
<dbReference type="PANTHER" id="PTHR11496:SF102">
    <property type="entry name" value="ALCOHOL DEHYDROGENASE 4"/>
    <property type="match status" value="1"/>
</dbReference>